<evidence type="ECO:0000313" key="2">
    <source>
        <dbReference type="Proteomes" id="UP001151760"/>
    </source>
</evidence>
<reference evidence="1" key="2">
    <citation type="submission" date="2022-01" db="EMBL/GenBank/DDBJ databases">
        <authorList>
            <person name="Yamashiro T."/>
            <person name="Shiraishi A."/>
            <person name="Satake H."/>
            <person name="Nakayama K."/>
        </authorList>
    </citation>
    <scope>NUCLEOTIDE SEQUENCE</scope>
</reference>
<evidence type="ECO:0000313" key="1">
    <source>
        <dbReference type="EMBL" id="GJT89930.1"/>
    </source>
</evidence>
<proteinExistence type="predicted"/>
<keyword evidence="2" id="KW-1185">Reference proteome</keyword>
<dbReference type="EMBL" id="BQNB010019874">
    <property type="protein sequence ID" value="GJT89930.1"/>
    <property type="molecule type" value="Genomic_DNA"/>
</dbReference>
<dbReference type="Proteomes" id="UP001151760">
    <property type="component" value="Unassembled WGS sequence"/>
</dbReference>
<reference evidence="1" key="1">
    <citation type="journal article" date="2022" name="Int. J. Mol. Sci.">
        <title>Draft Genome of Tanacetum Coccineum: Genomic Comparison of Closely Related Tanacetum-Family Plants.</title>
        <authorList>
            <person name="Yamashiro T."/>
            <person name="Shiraishi A."/>
            <person name="Nakayama K."/>
            <person name="Satake H."/>
        </authorList>
    </citation>
    <scope>NUCLEOTIDE SEQUENCE</scope>
</reference>
<sequence length="80" mass="9055">MLISITNVKRQALNVSAVTPHAKYRPRSSMFKRRLIAADQASVFMEMMSVHISSGLVLHQMTSDHNRSELGIQDHSNETF</sequence>
<gene>
    <name evidence="1" type="ORF">Tco_1078775</name>
</gene>
<name>A0ABQ5HQG9_9ASTR</name>
<protein>
    <submittedName>
        <fullName evidence="1">Uncharacterized protein</fullName>
    </submittedName>
</protein>
<organism evidence="1 2">
    <name type="scientific">Tanacetum coccineum</name>
    <dbReference type="NCBI Taxonomy" id="301880"/>
    <lineage>
        <taxon>Eukaryota</taxon>
        <taxon>Viridiplantae</taxon>
        <taxon>Streptophyta</taxon>
        <taxon>Embryophyta</taxon>
        <taxon>Tracheophyta</taxon>
        <taxon>Spermatophyta</taxon>
        <taxon>Magnoliopsida</taxon>
        <taxon>eudicotyledons</taxon>
        <taxon>Gunneridae</taxon>
        <taxon>Pentapetalae</taxon>
        <taxon>asterids</taxon>
        <taxon>campanulids</taxon>
        <taxon>Asterales</taxon>
        <taxon>Asteraceae</taxon>
        <taxon>Asteroideae</taxon>
        <taxon>Anthemideae</taxon>
        <taxon>Anthemidinae</taxon>
        <taxon>Tanacetum</taxon>
    </lineage>
</organism>
<accession>A0ABQ5HQG9</accession>
<comment type="caution">
    <text evidence="1">The sequence shown here is derived from an EMBL/GenBank/DDBJ whole genome shotgun (WGS) entry which is preliminary data.</text>
</comment>